<evidence type="ECO:0000313" key="4">
    <source>
        <dbReference type="Proteomes" id="UP000029015"/>
    </source>
</evidence>
<dbReference type="RefSeq" id="WP_033503749.1">
    <property type="nucleotide sequence ID" value="NZ_CP011786.1"/>
</dbReference>
<dbReference type="eggNOG" id="ENOG5032A37">
    <property type="taxonomic scope" value="Bacteria"/>
</dbReference>
<dbReference type="PATRIC" id="fig|1437605.7.peg.724"/>
<proteinExistence type="predicted"/>
<feature type="region of interest" description="Disordered" evidence="1">
    <location>
        <begin position="123"/>
        <end position="193"/>
    </location>
</feature>
<dbReference type="AlphaFoldDB" id="A0A086Z176"/>
<dbReference type="Pfam" id="PF20070">
    <property type="entry name" value="DUF6466"/>
    <property type="match status" value="1"/>
</dbReference>
<dbReference type="EMBL" id="JGYK01000001">
    <property type="protein sequence ID" value="KFI40276.1"/>
    <property type="molecule type" value="Genomic_DNA"/>
</dbReference>
<dbReference type="OrthoDB" id="3233344at2"/>
<dbReference type="InterPro" id="IPR046314">
    <property type="entry name" value="DUF6466"/>
</dbReference>
<keyword evidence="2" id="KW-0472">Membrane</keyword>
<dbReference type="STRING" id="1437605.AB656_03500"/>
<keyword evidence="4" id="KW-1185">Reference proteome</keyword>
<comment type="caution">
    <text evidence="3">The sequence shown here is derived from an EMBL/GenBank/DDBJ whole genome shotgun (WGS) entry which is preliminary data.</text>
</comment>
<keyword evidence="2" id="KW-0812">Transmembrane</keyword>
<accession>A0A086Z176</accession>
<feature type="compositionally biased region" description="Low complexity" evidence="1">
    <location>
        <begin position="173"/>
        <end position="186"/>
    </location>
</feature>
<organism evidence="3 4">
    <name type="scientific">Bifidobacterium actinocoloniiforme DSM 22766</name>
    <dbReference type="NCBI Taxonomy" id="1437605"/>
    <lineage>
        <taxon>Bacteria</taxon>
        <taxon>Bacillati</taxon>
        <taxon>Actinomycetota</taxon>
        <taxon>Actinomycetes</taxon>
        <taxon>Bifidobacteriales</taxon>
        <taxon>Bifidobacteriaceae</taxon>
        <taxon>Bifidobacterium</taxon>
    </lineage>
</organism>
<reference evidence="3 4" key="1">
    <citation type="submission" date="2014-03" db="EMBL/GenBank/DDBJ databases">
        <title>Genomics of Bifidobacteria.</title>
        <authorList>
            <person name="Ventura M."/>
            <person name="Milani C."/>
            <person name="Lugli G.A."/>
        </authorList>
    </citation>
    <scope>NUCLEOTIDE SEQUENCE [LARGE SCALE GENOMIC DNA]</scope>
    <source>
        <strain evidence="3 4">DSM 22766</strain>
    </source>
</reference>
<keyword evidence="2" id="KW-1133">Transmembrane helix</keyword>
<dbReference type="Proteomes" id="UP000029015">
    <property type="component" value="Unassembled WGS sequence"/>
</dbReference>
<sequence>MNDGHQSSLRAMTGNGPEPRATFRLRVILGVLALALLVVSGIALWNAQAVSSYNQASAALSENLSQAAKPTADASKLKVAQGQVDDLFGQAGQGRAILLPGTRQAIDRNAALSRQLTAALDQLDQQQSNGSQAQQGQNASGAKRKQSQEQQGLSDEQRRKVEEMLKRNQDLQSAAPAPTSKPSSPSGQQAKPW</sequence>
<gene>
    <name evidence="3" type="ORF">BACT_0978</name>
</gene>
<evidence type="ECO:0000313" key="3">
    <source>
        <dbReference type="EMBL" id="KFI40276.1"/>
    </source>
</evidence>
<evidence type="ECO:0000256" key="2">
    <source>
        <dbReference type="SAM" id="Phobius"/>
    </source>
</evidence>
<feature type="transmembrane region" description="Helical" evidence="2">
    <location>
        <begin position="27"/>
        <end position="45"/>
    </location>
</feature>
<protein>
    <submittedName>
        <fullName evidence="3">Cell surface elastin binding protein EbpS</fullName>
    </submittedName>
</protein>
<feature type="compositionally biased region" description="Basic and acidic residues" evidence="1">
    <location>
        <begin position="155"/>
        <end position="169"/>
    </location>
</feature>
<feature type="compositionally biased region" description="Low complexity" evidence="1">
    <location>
        <begin position="123"/>
        <end position="141"/>
    </location>
</feature>
<dbReference type="KEGG" id="bact:AB656_03500"/>
<name>A0A086Z176_9BIFI</name>
<evidence type="ECO:0000256" key="1">
    <source>
        <dbReference type="SAM" id="MobiDB-lite"/>
    </source>
</evidence>